<dbReference type="Proteomes" id="UP001254564">
    <property type="component" value="Unassembled WGS sequence"/>
</dbReference>
<comment type="caution">
    <text evidence="3">The sequence shown here is derived from an EMBL/GenBank/DDBJ whole genome shotgun (WGS) entry which is preliminary data.</text>
</comment>
<organism evidence="3 4">
    <name type="scientific">Vreelandella vilamensis</name>
    <dbReference type="NCBI Taxonomy" id="531309"/>
    <lineage>
        <taxon>Bacteria</taxon>
        <taxon>Pseudomonadati</taxon>
        <taxon>Pseudomonadota</taxon>
        <taxon>Gammaproteobacteria</taxon>
        <taxon>Oceanospirillales</taxon>
        <taxon>Halomonadaceae</taxon>
        <taxon>Vreelandella</taxon>
    </lineage>
</organism>
<keyword evidence="4" id="KW-1185">Reference proteome</keyword>
<dbReference type="RefSeq" id="WP_309655500.1">
    <property type="nucleotide sequence ID" value="NZ_JARWAN010000007.1"/>
</dbReference>
<evidence type="ECO:0000313" key="4">
    <source>
        <dbReference type="Proteomes" id="UP001254564"/>
    </source>
</evidence>
<protein>
    <submittedName>
        <fullName evidence="3">2-methylaconitate cis-trans isomerase PrpF</fullName>
    </submittedName>
</protein>
<evidence type="ECO:0000256" key="2">
    <source>
        <dbReference type="ARBA" id="ARBA00023235"/>
    </source>
</evidence>
<keyword evidence="2 3" id="KW-0413">Isomerase</keyword>
<evidence type="ECO:0000256" key="1">
    <source>
        <dbReference type="ARBA" id="ARBA00007673"/>
    </source>
</evidence>
<evidence type="ECO:0000313" key="3">
    <source>
        <dbReference type="EMBL" id="MDR5898587.1"/>
    </source>
</evidence>
<dbReference type="EMBL" id="JARWAN010000007">
    <property type="protein sequence ID" value="MDR5898587.1"/>
    <property type="molecule type" value="Genomic_DNA"/>
</dbReference>
<reference evidence="3 4" key="1">
    <citation type="submission" date="2023-04" db="EMBL/GenBank/DDBJ databases">
        <title>A long-awaited taxogenomic arrangement of the family Halomonadaceae.</title>
        <authorList>
            <person name="De La Haba R."/>
            <person name="Chuvochina M."/>
            <person name="Wittouck S."/>
            <person name="Arahal D.R."/>
            <person name="Sanchez-Porro C."/>
            <person name="Hugenholtz P."/>
            <person name="Ventosa A."/>
        </authorList>
    </citation>
    <scope>NUCLEOTIDE SEQUENCE [LARGE SCALE GENOMIC DNA]</scope>
    <source>
        <strain evidence="3 4">DSM 21020</strain>
    </source>
</reference>
<accession>A0ABU1H4L1</accession>
<dbReference type="NCBIfam" id="TIGR02334">
    <property type="entry name" value="prpF"/>
    <property type="match status" value="1"/>
</dbReference>
<dbReference type="Gene3D" id="3.10.310.10">
    <property type="entry name" value="Diaminopimelate Epimerase, Chain A, domain 1"/>
    <property type="match status" value="2"/>
</dbReference>
<sequence length="392" mass="40959">MSSVAQIKIPATYMRGGTSKGVFFNLTELPEAAQKPGEARDKLLLRVIGSPDPYQKQIDGMGGATSSTSKTVILSKSQSPEHDVDYLFGQVSIDKPFVDWSGNCGNLSAAVGPFAVSNGLVDPARIPENGVVEVRIWQVNIEKTIVAKVPITNGEVQETGDFELDGVTFPAAEVPVAFMDPADGEGAIFPTGNLVDDLEVPGVGTLKATMINAGIPTVFVNAEDVGYTGAELQEAINGDLDALTRFETIRAYGALKMGLISDVAEAANRQHTPKVAFVAPPKSYTASSGKDVNAEDVDLLVRALSMGKLHHAMMGTAAVAIGAAAAIEGTLVNLAAGGGKRHAVTFGHPSGSLQVGAEASLIEGRWNIDQAVMSRSARVLMEGAVRVPGDSF</sequence>
<dbReference type="SUPFAM" id="SSF54506">
    <property type="entry name" value="Diaminopimelate epimerase-like"/>
    <property type="match status" value="2"/>
</dbReference>
<dbReference type="Pfam" id="PF04303">
    <property type="entry name" value="PrpF"/>
    <property type="match status" value="1"/>
</dbReference>
<dbReference type="PANTHER" id="PTHR43709:SF2">
    <property type="entry name" value="DUF453 DOMAIN PROTEIN (AFU_ORTHOLOGUE AFUA_6G00360)"/>
    <property type="match status" value="1"/>
</dbReference>
<dbReference type="GO" id="GO:0016853">
    <property type="term" value="F:isomerase activity"/>
    <property type="evidence" value="ECO:0007669"/>
    <property type="project" value="UniProtKB-KW"/>
</dbReference>
<comment type="similarity">
    <text evidence="1">Belongs to the PrpF family.</text>
</comment>
<proteinExistence type="inferred from homology"/>
<dbReference type="InterPro" id="IPR012709">
    <property type="entry name" value="PrpF"/>
</dbReference>
<gene>
    <name evidence="3" type="primary">prpF</name>
    <name evidence="3" type="ORF">QC823_06265</name>
</gene>
<dbReference type="InterPro" id="IPR007400">
    <property type="entry name" value="PrpF-like"/>
</dbReference>
<name>A0ABU1H4L1_9GAMM</name>
<dbReference type="PANTHER" id="PTHR43709">
    <property type="entry name" value="ACONITATE ISOMERASE-RELATED"/>
    <property type="match status" value="1"/>
</dbReference>